<dbReference type="PANTHER" id="PTHR21240:SF28">
    <property type="entry name" value="ISO-OROTATE DECARBOXYLASE (EUROFUNG)"/>
    <property type="match status" value="1"/>
</dbReference>
<accession>A0ABX8LGA5</accession>
<reference evidence="2 3" key="1">
    <citation type="submission" date="2021-06" db="EMBL/GenBank/DDBJ databases">
        <title>Gemonas diversity in paddy soil.</title>
        <authorList>
            <person name="Liu G."/>
        </authorList>
    </citation>
    <scope>NUCLEOTIDE SEQUENCE [LARGE SCALE GENOMIC DNA]</scope>
    <source>
        <strain evidence="2 3">RG2</strain>
    </source>
</reference>
<dbReference type="InterPro" id="IPR006680">
    <property type="entry name" value="Amidohydro-rel"/>
</dbReference>
<feature type="domain" description="Amidohydrolase-related" evidence="1">
    <location>
        <begin position="71"/>
        <end position="279"/>
    </location>
</feature>
<evidence type="ECO:0000313" key="2">
    <source>
        <dbReference type="EMBL" id="QXE89727.1"/>
    </source>
</evidence>
<dbReference type="EMBL" id="CP077683">
    <property type="protein sequence ID" value="QXE89727.1"/>
    <property type="molecule type" value="Genomic_DNA"/>
</dbReference>
<name>A0ABX8LGA5_9BACT</name>
<gene>
    <name evidence="2" type="ORF">KP001_14975</name>
</gene>
<dbReference type="PANTHER" id="PTHR21240">
    <property type="entry name" value="2-AMINO-3-CARBOXYLMUCONATE-6-SEMIALDEHYDE DECARBOXYLASE"/>
    <property type="match status" value="1"/>
</dbReference>
<sequence length="337" mass="37699">MDVSTANGIIDIHCHTAGIGARNSGCFISPAMRRSWRYRMFLNAFGVTEQELLNEGDSLVMRRTSERLATSKRVTAAVILAMDGAVDDKGELDRAQTEMFIPNEFVAAETARYPNLLFGASINPLRRDALERLERAAADGAVLVKWLPSIQHFDPADRRLTPFYLKLRELGLPLLTHTGSEKSFTRTRNELADPERLRLPLSLGVRVIAAHAASNGRNQGESNHRRFLRLCGEYTNLYADISALTQLNRLTHLQRLLKHPELFGRLLYGTDMPIPNTAAVTPFGFPNRISPRRLLQISRIANPWDQDVALKEALGVPEQIFFNAHSVIRLQAAGVPQ</sequence>
<dbReference type="RefSeq" id="WP_217286399.1">
    <property type="nucleotide sequence ID" value="NZ_CP077683.1"/>
</dbReference>
<dbReference type="InterPro" id="IPR032465">
    <property type="entry name" value="ACMSD"/>
</dbReference>
<keyword evidence="3" id="KW-1185">Reference proteome</keyword>
<evidence type="ECO:0000259" key="1">
    <source>
        <dbReference type="Pfam" id="PF04909"/>
    </source>
</evidence>
<protein>
    <submittedName>
        <fullName evidence="2">Amidohydrolase family protein</fullName>
    </submittedName>
</protein>
<dbReference type="Proteomes" id="UP000683559">
    <property type="component" value="Chromosome"/>
</dbReference>
<organism evidence="2 3">
    <name type="scientific">Geomonas subterranea</name>
    <dbReference type="NCBI Taxonomy" id="2847989"/>
    <lineage>
        <taxon>Bacteria</taxon>
        <taxon>Pseudomonadati</taxon>
        <taxon>Thermodesulfobacteriota</taxon>
        <taxon>Desulfuromonadia</taxon>
        <taxon>Geobacterales</taxon>
        <taxon>Geobacteraceae</taxon>
        <taxon>Geomonas</taxon>
    </lineage>
</organism>
<proteinExistence type="predicted"/>
<dbReference type="Pfam" id="PF04909">
    <property type="entry name" value="Amidohydro_2"/>
    <property type="match status" value="1"/>
</dbReference>
<evidence type="ECO:0000313" key="3">
    <source>
        <dbReference type="Proteomes" id="UP000683559"/>
    </source>
</evidence>